<feature type="domain" description="ISP1 C-terminal" evidence="2">
    <location>
        <begin position="39"/>
        <end position="138"/>
    </location>
</feature>
<protein>
    <recommendedName>
        <fullName evidence="2">ISP1 C-terminal domain-containing protein</fullName>
    </recommendedName>
</protein>
<name>U6LBZ2_EIMTE</name>
<evidence type="ECO:0000256" key="1">
    <source>
        <dbReference type="SAM" id="MobiDB-lite"/>
    </source>
</evidence>
<evidence type="ECO:0000313" key="3">
    <source>
        <dbReference type="EMBL" id="CDJ45275.1"/>
    </source>
</evidence>
<accession>U6LBZ2</accession>
<reference evidence="3" key="1">
    <citation type="submission" date="2013-10" db="EMBL/GenBank/DDBJ databases">
        <title>Genomic analysis of the causative agents of coccidiosis in chickens.</title>
        <authorList>
            <person name="Reid A.J."/>
            <person name="Blake D."/>
            <person name="Billington K."/>
            <person name="Browne H."/>
            <person name="Dunn M."/>
            <person name="Hung S."/>
            <person name="Kawahara F."/>
            <person name="Miranda-Saavedra D."/>
            <person name="Mourier T."/>
            <person name="Nagra H."/>
            <person name="Otto T.D."/>
            <person name="Rawlings N."/>
            <person name="Sanchez A."/>
            <person name="Sanders M."/>
            <person name="Subramaniam C."/>
            <person name="Tay Y."/>
            <person name="Dear P."/>
            <person name="Doerig C."/>
            <person name="Gruber A."/>
            <person name="Parkinson J."/>
            <person name="Shirley M."/>
            <person name="Wan K.L."/>
            <person name="Berriman M."/>
            <person name="Tomley F."/>
            <person name="Pain A."/>
        </authorList>
    </citation>
    <scope>NUCLEOTIDE SEQUENCE [LARGE SCALE GENOMIC DNA]</scope>
    <source>
        <strain evidence="3">Houghton</strain>
    </source>
</reference>
<dbReference type="Gene3D" id="2.30.29.30">
    <property type="entry name" value="Pleckstrin-homology domain (PH domain)/Phosphotyrosine-binding domain (PTB)"/>
    <property type="match status" value="1"/>
</dbReference>
<dbReference type="GeneID" id="25253211"/>
<reference evidence="3" key="2">
    <citation type="submission" date="2013-10" db="EMBL/GenBank/DDBJ databases">
        <authorList>
            <person name="Aslett M."/>
        </authorList>
    </citation>
    <scope>NUCLEOTIDE SEQUENCE [LARGE SCALE GENOMIC DNA]</scope>
    <source>
        <strain evidence="3">Houghton</strain>
    </source>
</reference>
<dbReference type="Pfam" id="PF18161">
    <property type="entry name" value="ISP1_C"/>
    <property type="match status" value="1"/>
</dbReference>
<sequence length="216" mass="21385">MGNACSGCCGDSSDPLQVPLEALSGSEQQLAQHFRPEMAEALKEGLAVGLILQDKSRLECVVRLSSSEDSLLLSCEAKSRVVPLQSIKALLHSSSQLLRVDCSAGIRPSDFCAALHLAASGNCIPLFFASLRDKNLFLITLAHVRTRSSSSSSSSSSSGGGGGGGGGAGAGGAGKQEDAAAAAAAAAAARAADAADAANAAAAAAAQPSTGKASRT</sequence>
<evidence type="ECO:0000259" key="2">
    <source>
        <dbReference type="Pfam" id="PF18161"/>
    </source>
</evidence>
<keyword evidence="4" id="KW-1185">Reference proteome</keyword>
<dbReference type="Proteomes" id="UP000030747">
    <property type="component" value="Unassembled WGS sequence"/>
</dbReference>
<feature type="compositionally biased region" description="Gly residues" evidence="1">
    <location>
        <begin position="158"/>
        <end position="174"/>
    </location>
</feature>
<dbReference type="RefSeq" id="XP_013236022.1">
    <property type="nucleotide sequence ID" value="XM_013380568.1"/>
</dbReference>
<feature type="compositionally biased region" description="Low complexity" evidence="1">
    <location>
        <begin position="148"/>
        <end position="157"/>
    </location>
</feature>
<dbReference type="AlphaFoldDB" id="U6LBZ2"/>
<dbReference type="InterPro" id="IPR011993">
    <property type="entry name" value="PH-like_dom_sf"/>
</dbReference>
<feature type="region of interest" description="Disordered" evidence="1">
    <location>
        <begin position="148"/>
        <end position="174"/>
    </location>
</feature>
<evidence type="ECO:0000313" key="4">
    <source>
        <dbReference type="Proteomes" id="UP000030747"/>
    </source>
</evidence>
<dbReference type="EMBL" id="HG678134">
    <property type="protein sequence ID" value="CDJ45275.1"/>
    <property type="molecule type" value="Genomic_DNA"/>
</dbReference>
<dbReference type="InterPro" id="IPR041316">
    <property type="entry name" value="ISP1_C"/>
</dbReference>
<dbReference type="OMA" id="QLRRVDC"/>
<proteinExistence type="predicted"/>
<dbReference type="OrthoDB" id="328439at2759"/>
<organism evidence="3 4">
    <name type="scientific">Eimeria tenella</name>
    <name type="common">Coccidian parasite</name>
    <dbReference type="NCBI Taxonomy" id="5802"/>
    <lineage>
        <taxon>Eukaryota</taxon>
        <taxon>Sar</taxon>
        <taxon>Alveolata</taxon>
        <taxon>Apicomplexa</taxon>
        <taxon>Conoidasida</taxon>
        <taxon>Coccidia</taxon>
        <taxon>Eucoccidiorida</taxon>
        <taxon>Eimeriorina</taxon>
        <taxon>Eimeriidae</taxon>
        <taxon>Eimeria</taxon>
    </lineage>
</organism>
<gene>
    <name evidence="3" type="ORF">ETH_00020415</name>
</gene>
<dbReference type="VEuPathDB" id="ToxoDB:ETH2_1139900"/>
<dbReference type="VEuPathDB" id="ToxoDB:ETH_00020415"/>